<reference evidence="1" key="1">
    <citation type="journal article" date="2020" name="Fungal Divers.">
        <title>Resolving the Mortierellaceae phylogeny through synthesis of multi-gene phylogenetics and phylogenomics.</title>
        <authorList>
            <person name="Vandepol N."/>
            <person name="Liber J."/>
            <person name="Desiro A."/>
            <person name="Na H."/>
            <person name="Kennedy M."/>
            <person name="Barry K."/>
            <person name="Grigoriev I.V."/>
            <person name="Miller A.N."/>
            <person name="O'Donnell K."/>
            <person name="Stajich J.E."/>
            <person name="Bonito G."/>
        </authorList>
    </citation>
    <scope>NUCLEOTIDE SEQUENCE</scope>
    <source>
        <strain evidence="1">BC1065</strain>
    </source>
</reference>
<dbReference type="InterPro" id="IPR046368">
    <property type="entry name" value="Tag1"/>
</dbReference>
<gene>
    <name evidence="1" type="ORF">DFQ27_009895</name>
</gene>
<dbReference type="GO" id="GO:0000329">
    <property type="term" value="C:fungal-type vacuole membrane"/>
    <property type="evidence" value="ECO:0007669"/>
    <property type="project" value="InterPro"/>
</dbReference>
<proteinExistence type="predicted"/>
<protein>
    <submittedName>
        <fullName evidence="1">Uncharacterized protein</fullName>
    </submittedName>
</protein>
<keyword evidence="2" id="KW-1185">Reference proteome</keyword>
<accession>A0A9P6UA93</accession>
<organism evidence="1 2">
    <name type="scientific">Actinomortierella ambigua</name>
    <dbReference type="NCBI Taxonomy" id="1343610"/>
    <lineage>
        <taxon>Eukaryota</taxon>
        <taxon>Fungi</taxon>
        <taxon>Fungi incertae sedis</taxon>
        <taxon>Mucoromycota</taxon>
        <taxon>Mortierellomycotina</taxon>
        <taxon>Mortierellomycetes</taxon>
        <taxon>Mortierellales</taxon>
        <taxon>Mortierellaceae</taxon>
        <taxon>Actinomortierella</taxon>
    </lineage>
</organism>
<dbReference type="Proteomes" id="UP000807716">
    <property type="component" value="Unassembled WGS sequence"/>
</dbReference>
<evidence type="ECO:0000313" key="1">
    <source>
        <dbReference type="EMBL" id="KAG0266268.1"/>
    </source>
</evidence>
<evidence type="ECO:0000313" key="2">
    <source>
        <dbReference type="Proteomes" id="UP000807716"/>
    </source>
</evidence>
<dbReference type="PANTHER" id="PTHR35895">
    <property type="entry name" value="CHROMOSOME 16, WHOLE GENOME SHOTGUN SEQUENCE"/>
    <property type="match status" value="1"/>
</dbReference>
<dbReference type="OrthoDB" id="5540378at2759"/>
<dbReference type="PANTHER" id="PTHR35895:SF2">
    <property type="match status" value="1"/>
</dbReference>
<name>A0A9P6UA93_9FUNG</name>
<sequence>MSPSFKRLKSPSFWKAASVGALAFMATAFAPAASADVNIGELPRPGAILQGGLSAVLPRPESMLDKYLKPGMLNITGLGLMIETPTRIRIVANTSLENPFGMPMPLGNVGLNIHLDDQSLANLTAFNLTIGPGISPFNATGVLDLADGKLNPALKVSITNLVTLLSGTATPLGPPPRLVVSNITFNGNPLGMAPVEIPTQFPPSAPIAPPPAPAPGAIGIVAPPPPPPPVVGLSGLVNPAINFTMPTLNKVTFIAQTGATLKLGVGFEWNNPFNIELEVPSISVDIGLNFTRLATIRLEQLSLKPGNMTGDVSAYLSFNNDPVAAVQTAALLNDFMAGTLTQTLNIGNITFGALNSTNMTDFNDLLSGIQINLSMQGLSTVALKEFAMSYISQYLPIDISQIGGSASSALSYLKGLALKTSPGHTLLIEPKIQVPLAFGLDINIPYFAMDISLGDSRLAKVFIANMLGTGSGLVDISLGIGLIFDEPNPSMPPTVASVVSGLLSGSPVDVHAGFGNLAIGVSPQDAVNTLNNIYIGSSISSVIKGGVSTGDLLGDVLSKTSVTVGQNAIAINVGTLASLTIHEANIAILPNNYISAAINLDMFLGLPIVADIGYFGINVALDGSQLAGIALNSRFAYNGGTAAMIAGLDISVGTGDEIATKVATLVNAVIAKQSVSSSIGINGLVLGDSPSDTITALSQISVSFPLGGLLNSNDPSASGNFMSSLIAQLGLKLSGLSLATIPNAGLRVGATAAFSNPIPVTVSVPYIGVSGGLDDVDITNVGVNNLALVTGGNNLEASIDLNFNNADSAQNKVATFVGRIAQGQLGQTPEALTIHNLRLGASPTDYFDLLSKISISIPSSSVINRPNVDYITGLLGLNLAQVGGDMLKNVQISQLSADLSQPPVIALGTSVVVSGINLQASVDIGYFGIDLALDSTDVAHIDVPQITIHTANNQLALTIQASVAVRDTPQLADVVGKLANYLLTADNTVPVNSLVISKPLLGESAQDTIQTFSLISYPVGLPPLLAQAKTYVGGILNGGNSTDFLNRIGLSNIVIDLNAPQVIGIDAGVLIKGLTLPAQIKLNYVGVDIGIDATNLAQVSVPKLDIGSNGADLTIGTHVDATVATSDAAQSAVAGLVNAVLAKQVPQGNIVINNLAIGGSQQNTFKFLQRIQFAIPLSKIFAQLPAPTNPNPTDLINRIGLSNLIIDLNAPQVIGIDVGILIKSLSIPAQIKLNYVGVDLGVDATNLAQISVPKLELGSNGADLTIGTRIDATVATSEAAQGVVAGLVDAAIAGQVPQGNLVITNLAVGASKDNTFKIFQGIKFGLPLSQLFGLIPANGTAPNPTDLLSRIGLSDLVIDFNAPQVLGIDAGVVIKSLSIPAQIKLNYVGLDIGVDAVNLAQISVPKLQLGSNGADLTIATRVDATVASSEAAQGVVAGLFNAILAGQVPAGNIVVTNFAVGASKDNTFKIFQAVKLGVPLSKIFGLLPANTTTPNPTDLLSRIGLSNLVVDLNSPQVVGIDVGILVKSLSIPAQIKLNYVGVDIGVEGVNLAQVAVPKLQLGSNGADLTIATSIAASVATSDAAQTVVAGLVNAMMAGQVPQGNIIVSNLAVGANKDNTFKIFQGIKLSVPLAKLIGSAPGGGAGNSTSILDKVILDSANINMRNPPKIGADLALAVQGLSFDAKILLNYVSVSAALDSTPLATISVPSIELASGNNQVALKVQTLIGLEESGEIQDKVAALVNAIIGGTAAPGANLVIGNIAFGGSAGNVFTILDKVRVSVPLAPYIKMIQDMIGGTGAAPGGAPAFSITQLDLSAPGANELAAAVGASLGGVASKISVDMPYIGLSVNANGANLVSPAVNNLQLSNGKVSLSASLPFGAAAPQIIGSLSGPVSQLMFSSVGNVPGSIVASGIKFGASPSQAYNIAGKVAVTVELNSVFQKAQAYINANNPLRVQDMDTVLTPTGIQASIKVPGVAVGVPVKLNFGGDGIQLSAFHQGSGAIMGIKAGSVQLTSTPWVLGAYITPIQPNINKAMESILPNALKWKNALEGVTLGGIQLGSFTTLSQLSITPPEVTLWSPMKMQNMKLKLIPLGMDFEVNFVNGGPLQVDMGFVDVLVKSNGKNAIQVTTSGPAVHLNNANQNGGVNDLKLYAGVKVSFWDVIPVLAGLLNPSNAISCVFNMRSSSGAPLTWLNQILDSTPSSVFNEMLPILVEAMKNIRWF</sequence>
<comment type="caution">
    <text evidence="1">The sequence shown here is derived from an EMBL/GenBank/DDBJ whole genome shotgun (WGS) entry which is preliminary data.</text>
</comment>
<dbReference type="EMBL" id="JAAAJB010000097">
    <property type="protein sequence ID" value="KAG0266268.1"/>
    <property type="molecule type" value="Genomic_DNA"/>
</dbReference>